<dbReference type="PATRIC" id="fig|447.4.peg.629"/>
<feature type="transmembrane region" description="Helical" evidence="1">
    <location>
        <begin position="65"/>
        <end position="88"/>
    </location>
</feature>
<protein>
    <submittedName>
        <fullName evidence="3">Transport protein</fullName>
    </submittedName>
</protein>
<dbReference type="AlphaFoldDB" id="A0A0W0S064"/>
<dbReference type="STRING" id="447.Lboz_0583"/>
<keyword evidence="1" id="KW-1133">Transmembrane helix</keyword>
<comment type="caution">
    <text evidence="3">The sequence shown here is derived from an EMBL/GenBank/DDBJ whole genome shotgun (WGS) entry which is preliminary data.</text>
</comment>
<dbReference type="InterPro" id="IPR037185">
    <property type="entry name" value="EmrE-like"/>
</dbReference>
<keyword evidence="4" id="KW-1185">Reference proteome</keyword>
<keyword evidence="1" id="KW-0472">Membrane</keyword>
<dbReference type="InterPro" id="IPR000620">
    <property type="entry name" value="EamA_dom"/>
</dbReference>
<dbReference type="Proteomes" id="UP000054695">
    <property type="component" value="Unassembled WGS sequence"/>
</dbReference>
<name>A0A0W0S064_LEGBO</name>
<dbReference type="EMBL" id="LNXU01000004">
    <property type="protein sequence ID" value="KTC76513.1"/>
    <property type="molecule type" value="Genomic_DNA"/>
</dbReference>
<proteinExistence type="predicted"/>
<reference evidence="3 4" key="1">
    <citation type="submission" date="2015-11" db="EMBL/GenBank/DDBJ databases">
        <title>Genomic analysis of 38 Legionella species identifies large and diverse effector repertoires.</title>
        <authorList>
            <person name="Burstein D."/>
            <person name="Amaro F."/>
            <person name="Zusman T."/>
            <person name="Lifshitz Z."/>
            <person name="Cohen O."/>
            <person name="Gilbert J.A."/>
            <person name="Pupko T."/>
            <person name="Shuman H.A."/>
            <person name="Segal G."/>
        </authorList>
    </citation>
    <scope>NUCLEOTIDE SEQUENCE [LARGE SCALE GENOMIC DNA]</scope>
    <source>
        <strain evidence="3 4">WIGA</strain>
    </source>
</reference>
<dbReference type="GO" id="GO:0016020">
    <property type="term" value="C:membrane"/>
    <property type="evidence" value="ECO:0007669"/>
    <property type="project" value="InterPro"/>
</dbReference>
<accession>A0A0W0S064</accession>
<dbReference type="Pfam" id="PF00892">
    <property type="entry name" value="EamA"/>
    <property type="match status" value="1"/>
</dbReference>
<dbReference type="RefSeq" id="WP_058458274.1">
    <property type="nucleotide sequence ID" value="NZ_CAAAIY010000013.1"/>
</dbReference>
<organism evidence="3 4">
    <name type="scientific">Legionella bozemanae</name>
    <name type="common">Fluoribacter bozemanae</name>
    <dbReference type="NCBI Taxonomy" id="447"/>
    <lineage>
        <taxon>Bacteria</taxon>
        <taxon>Pseudomonadati</taxon>
        <taxon>Pseudomonadota</taxon>
        <taxon>Gammaproteobacteria</taxon>
        <taxon>Legionellales</taxon>
        <taxon>Legionellaceae</taxon>
        <taxon>Legionella</taxon>
    </lineage>
</organism>
<evidence type="ECO:0000313" key="4">
    <source>
        <dbReference type="Proteomes" id="UP000054695"/>
    </source>
</evidence>
<evidence type="ECO:0000313" key="3">
    <source>
        <dbReference type="EMBL" id="KTC76513.1"/>
    </source>
</evidence>
<evidence type="ECO:0000256" key="1">
    <source>
        <dbReference type="SAM" id="Phobius"/>
    </source>
</evidence>
<feature type="transmembrane region" description="Helical" evidence="1">
    <location>
        <begin position="94"/>
        <end position="115"/>
    </location>
</feature>
<evidence type="ECO:0000259" key="2">
    <source>
        <dbReference type="Pfam" id="PF00892"/>
    </source>
</evidence>
<feature type="domain" description="EamA" evidence="2">
    <location>
        <begin position="2"/>
        <end position="139"/>
    </location>
</feature>
<dbReference type="SUPFAM" id="SSF103481">
    <property type="entry name" value="Multidrug resistance efflux transporter EmrE"/>
    <property type="match status" value="1"/>
</dbReference>
<dbReference type="OrthoDB" id="5568153at2"/>
<keyword evidence="1" id="KW-0812">Transmembrane</keyword>
<gene>
    <name evidence="3" type="ORF">Lboz_0583</name>
</gene>
<feature type="transmembrane region" description="Helical" evidence="1">
    <location>
        <begin position="30"/>
        <end position="53"/>
    </location>
</feature>
<sequence length="141" mass="15507">MWFTFAILAAILWGFNYALAEKILHSISPSTLLALEMIIGAILFTCISFFTTMKRDVEILTTDSGLLLLTIVEIAIVLIASYFIAASINLKNATIAGIVELTYPIFTIIFTWFLFNQAHVNFSVIVGGLLIFIGVLVISLA</sequence>
<feature type="transmembrane region" description="Helical" evidence="1">
    <location>
        <begin position="122"/>
        <end position="140"/>
    </location>
</feature>